<feature type="transmembrane region" description="Helical" evidence="1">
    <location>
        <begin position="275"/>
        <end position="296"/>
    </location>
</feature>
<organism evidence="2 3">
    <name type="scientific">Streblomastix strix</name>
    <dbReference type="NCBI Taxonomy" id="222440"/>
    <lineage>
        <taxon>Eukaryota</taxon>
        <taxon>Metamonada</taxon>
        <taxon>Preaxostyla</taxon>
        <taxon>Oxymonadida</taxon>
        <taxon>Streblomastigidae</taxon>
        <taxon>Streblomastix</taxon>
    </lineage>
</organism>
<reference evidence="2 3" key="1">
    <citation type="submission" date="2019-03" db="EMBL/GenBank/DDBJ databases">
        <title>Single cell metagenomics reveals metabolic interactions within the superorganism composed of flagellate Streblomastix strix and complex community of Bacteroidetes bacteria on its surface.</title>
        <authorList>
            <person name="Treitli S.C."/>
            <person name="Kolisko M."/>
            <person name="Husnik F."/>
            <person name="Keeling P."/>
            <person name="Hampl V."/>
        </authorList>
    </citation>
    <scope>NUCLEOTIDE SEQUENCE [LARGE SCALE GENOMIC DNA]</scope>
    <source>
        <strain evidence="2">ST1C</strain>
    </source>
</reference>
<proteinExistence type="predicted"/>
<accession>A0A5J4VTW2</accession>
<evidence type="ECO:0000256" key="1">
    <source>
        <dbReference type="SAM" id="Phobius"/>
    </source>
</evidence>
<keyword evidence="1" id="KW-0472">Membrane</keyword>
<keyword evidence="1" id="KW-0812">Transmembrane</keyword>
<dbReference type="EMBL" id="SNRW01004970">
    <property type="protein sequence ID" value="KAA6386071.1"/>
    <property type="molecule type" value="Genomic_DNA"/>
</dbReference>
<sequence>MFSKVSDRQRSDGAATISQSTKHQNIEALTSAVSASYGLVSVLARSLLLFNRTSNCVLAGGSLSYSKVIISGLSAGIIAQAKQVSNDLDLFNQTTFKSYRKSVIQSYKYNEEQFLVSTGNSLNTGLSQFKYITPEKVMGSRIRQKYSVVAEAAATASKGTSINTPQWRLPQTIFSNGETVTLLLAARSDKELDQITACSLAQIDVSHNLVLSLHTAIYQNGPQTVENPNQNLSTSSTLYFYVAYFISVASAVVAVSVPLKFVLEMANSILVNVPFVNFNLFNYIPIVLAGMVIVQLTQQVQTQQQVALPLTPNGARVYLVPPEVKIFLGQSWNSYLDSGNDQASIVNVFNNSFSAEYDETLSQCDAFDKRAKQSEALNDFWLKNFGSKILYEVTSAAKWVAPVLQKVMDAVSGPL</sequence>
<feature type="non-terminal residue" evidence="2">
    <location>
        <position position="415"/>
    </location>
</feature>
<dbReference type="Proteomes" id="UP000324800">
    <property type="component" value="Unassembled WGS sequence"/>
</dbReference>
<feature type="transmembrane region" description="Helical" evidence="1">
    <location>
        <begin position="238"/>
        <end position="263"/>
    </location>
</feature>
<name>A0A5J4VTW2_9EUKA</name>
<dbReference type="AlphaFoldDB" id="A0A5J4VTW2"/>
<evidence type="ECO:0000313" key="2">
    <source>
        <dbReference type="EMBL" id="KAA6386071.1"/>
    </source>
</evidence>
<gene>
    <name evidence="2" type="ORF">EZS28_018401</name>
</gene>
<keyword evidence="1" id="KW-1133">Transmembrane helix</keyword>
<evidence type="ECO:0000313" key="3">
    <source>
        <dbReference type="Proteomes" id="UP000324800"/>
    </source>
</evidence>
<comment type="caution">
    <text evidence="2">The sequence shown here is derived from an EMBL/GenBank/DDBJ whole genome shotgun (WGS) entry which is preliminary data.</text>
</comment>
<protein>
    <submittedName>
        <fullName evidence="2">Uncharacterized protein</fullName>
    </submittedName>
</protein>